<dbReference type="Gene3D" id="2.40.10.220">
    <property type="entry name" value="predicted glycosyltransferase like domains"/>
    <property type="match status" value="1"/>
</dbReference>
<feature type="modified residue" description="4-aspartylphosphate" evidence="2">
    <location>
        <position position="54"/>
    </location>
</feature>
<reference evidence="4 5" key="1">
    <citation type="submission" date="2015-01" db="EMBL/GenBank/DDBJ databases">
        <title>Genome sequence of the anaerobic bacterium Geobacter soli GSS01, a dissimilatory Fe(III) reducer from soil.</title>
        <authorList>
            <person name="Yang G."/>
            <person name="Zhou S."/>
        </authorList>
    </citation>
    <scope>NUCLEOTIDE SEQUENCE [LARGE SCALE GENOMIC DNA]</scope>
    <source>
        <strain evidence="4 5">GSS01</strain>
    </source>
</reference>
<name>A0A0C1TRW0_9BACT</name>
<proteinExistence type="predicted"/>
<dbReference type="RefSeq" id="WP_039647118.1">
    <property type="nucleotide sequence ID" value="NZ_JXBL01000001.1"/>
</dbReference>
<protein>
    <submittedName>
        <fullName evidence="4">Chemotaxis protein CheY</fullName>
    </submittedName>
</protein>
<evidence type="ECO:0000313" key="4">
    <source>
        <dbReference type="EMBL" id="KIE43549.1"/>
    </source>
</evidence>
<dbReference type="InterPro" id="IPR011006">
    <property type="entry name" value="CheY-like_superfamily"/>
</dbReference>
<dbReference type="Pfam" id="PF07238">
    <property type="entry name" value="PilZ"/>
    <property type="match status" value="1"/>
</dbReference>
<dbReference type="EMBL" id="JXBL01000001">
    <property type="protein sequence ID" value="KIE43549.1"/>
    <property type="molecule type" value="Genomic_DNA"/>
</dbReference>
<accession>A0A0C1TRW0</accession>
<evidence type="ECO:0000256" key="2">
    <source>
        <dbReference type="PROSITE-ProRule" id="PRU00169"/>
    </source>
</evidence>
<evidence type="ECO:0000256" key="1">
    <source>
        <dbReference type="ARBA" id="ARBA00022553"/>
    </source>
</evidence>
<dbReference type="AlphaFoldDB" id="A0A0C1TRW0"/>
<dbReference type="SUPFAM" id="SSF141371">
    <property type="entry name" value="PilZ domain-like"/>
    <property type="match status" value="1"/>
</dbReference>
<keyword evidence="1 2" id="KW-0597">Phosphoprotein</keyword>
<dbReference type="GO" id="GO:0000160">
    <property type="term" value="P:phosphorelay signal transduction system"/>
    <property type="evidence" value="ECO:0007669"/>
    <property type="project" value="InterPro"/>
</dbReference>
<dbReference type="SMART" id="SM00448">
    <property type="entry name" value="REC"/>
    <property type="match status" value="1"/>
</dbReference>
<keyword evidence="5" id="KW-1185">Reference proteome</keyword>
<dbReference type="Pfam" id="PF00072">
    <property type="entry name" value="Response_reg"/>
    <property type="match status" value="1"/>
</dbReference>
<dbReference type="PANTHER" id="PTHR44591:SF20">
    <property type="entry name" value="PROTEIN PILH"/>
    <property type="match status" value="1"/>
</dbReference>
<feature type="domain" description="Response regulatory" evidence="3">
    <location>
        <begin position="5"/>
        <end position="121"/>
    </location>
</feature>
<dbReference type="InterPro" id="IPR050595">
    <property type="entry name" value="Bact_response_regulator"/>
</dbReference>
<dbReference type="InterPro" id="IPR009875">
    <property type="entry name" value="PilZ_domain"/>
</dbReference>
<dbReference type="Gene3D" id="3.40.50.2300">
    <property type="match status" value="1"/>
</dbReference>
<dbReference type="SUPFAM" id="SSF52172">
    <property type="entry name" value="CheY-like"/>
    <property type="match status" value="1"/>
</dbReference>
<dbReference type="PANTHER" id="PTHR44591">
    <property type="entry name" value="STRESS RESPONSE REGULATOR PROTEIN 1"/>
    <property type="match status" value="1"/>
</dbReference>
<dbReference type="InterPro" id="IPR001789">
    <property type="entry name" value="Sig_transdc_resp-reg_receiver"/>
</dbReference>
<organism evidence="4 5">
    <name type="scientific">Geobacter soli</name>
    <dbReference type="NCBI Taxonomy" id="1510391"/>
    <lineage>
        <taxon>Bacteria</taxon>
        <taxon>Pseudomonadati</taxon>
        <taxon>Thermodesulfobacteriota</taxon>
        <taxon>Desulfuromonadia</taxon>
        <taxon>Geobacterales</taxon>
        <taxon>Geobacteraceae</taxon>
        <taxon>Geobacter</taxon>
    </lineage>
</organism>
<evidence type="ECO:0000259" key="3">
    <source>
        <dbReference type="PROSITE" id="PS50110"/>
    </source>
</evidence>
<evidence type="ECO:0000313" key="5">
    <source>
        <dbReference type="Proteomes" id="UP000031433"/>
    </source>
</evidence>
<comment type="caution">
    <text evidence="4">The sequence shown here is derived from an EMBL/GenBank/DDBJ whole genome shotgun (WGS) entry which is preliminary data.</text>
</comment>
<sequence>MKEPRVLLVDDERFFLDLQQEFLADSPVRIITAQSGREALDMVRRDRPGIVYLDLRMPELDGTACCSTIKNDPDIRDTPVVMVVSEGKPRDRELCLDAGCNGIISKPLDRIQFLSVGRRLFPAIERRQPRHPFSALAFFRVRETGFHGTVADISLGGAYIACRCDLSADEDIRLGFLLGDAGVVECRARVAWMNQGGARPRKSLPDGFGVQFQSMEPPHQEVVRQIVARLG</sequence>
<dbReference type="GO" id="GO:0035438">
    <property type="term" value="F:cyclic-di-GMP binding"/>
    <property type="evidence" value="ECO:0007669"/>
    <property type="project" value="InterPro"/>
</dbReference>
<dbReference type="Proteomes" id="UP000031433">
    <property type="component" value="Unassembled WGS sequence"/>
</dbReference>
<dbReference type="PROSITE" id="PS50110">
    <property type="entry name" value="RESPONSE_REGULATORY"/>
    <property type="match status" value="1"/>
</dbReference>
<gene>
    <name evidence="4" type="ORF">SE37_13360</name>
</gene>